<protein>
    <submittedName>
        <fullName evidence="2">Uncharacterized protein</fullName>
    </submittedName>
</protein>
<gene>
    <name evidence="2" type="ORF">I302_00944</name>
    <name evidence="3" type="ORF">I302_102255</name>
</gene>
<dbReference type="RefSeq" id="XP_019050509.1">
    <property type="nucleotide sequence ID" value="XM_019187631.1"/>
</dbReference>
<dbReference type="VEuPathDB" id="FungiDB:I302_00944"/>
<reference evidence="3" key="2">
    <citation type="submission" date="2013-07" db="EMBL/GenBank/DDBJ databases">
        <authorList>
            <consortium name="The Broad Institute Genome Sequencing Platform"/>
            <person name="Cuomo C."/>
            <person name="Litvintseva A."/>
            <person name="Chen Y."/>
            <person name="Heitman J."/>
            <person name="Sun S."/>
            <person name="Springer D."/>
            <person name="Dromer F."/>
            <person name="Young S.K."/>
            <person name="Zeng Q."/>
            <person name="Gargeya S."/>
            <person name="Fitzgerald M."/>
            <person name="Abouelleil A."/>
            <person name="Alvarado L."/>
            <person name="Berlin A.M."/>
            <person name="Chapman S.B."/>
            <person name="Dewar J."/>
            <person name="Goldberg J."/>
            <person name="Griggs A."/>
            <person name="Gujja S."/>
            <person name="Hansen M."/>
            <person name="Howarth C."/>
            <person name="Imamovic A."/>
            <person name="Larimer J."/>
            <person name="McCowan C."/>
            <person name="Murphy C."/>
            <person name="Pearson M."/>
            <person name="Priest M."/>
            <person name="Roberts A."/>
            <person name="Saif S."/>
            <person name="Shea T."/>
            <person name="Sykes S."/>
            <person name="Wortman J."/>
            <person name="Nusbaum C."/>
            <person name="Birren B."/>
        </authorList>
    </citation>
    <scope>NUCLEOTIDE SEQUENCE</scope>
    <source>
        <strain evidence="3">CBS 10118</strain>
    </source>
</reference>
<reference evidence="2" key="3">
    <citation type="submission" date="2014-01" db="EMBL/GenBank/DDBJ databases">
        <title>Evolution of pathogenesis and genome organization in the Tremellales.</title>
        <authorList>
            <person name="Cuomo C."/>
            <person name="Litvintseva A."/>
            <person name="Heitman J."/>
            <person name="Chen Y."/>
            <person name="Sun S."/>
            <person name="Springer D."/>
            <person name="Dromer F."/>
            <person name="Young S."/>
            <person name="Zeng Q."/>
            <person name="Chapman S."/>
            <person name="Gujja S."/>
            <person name="Saif S."/>
            <person name="Birren B."/>
        </authorList>
    </citation>
    <scope>NUCLEOTIDE SEQUENCE</scope>
    <source>
        <strain evidence="2">CBS 10118</strain>
    </source>
</reference>
<sequence>MAVETEDFGQVAEEPTTEPALSAYKLCNARGFPVAFQFSAGSDSYGLFTKKTEGSSCGRNVEQSVYLAEDGMHYSKFSKEEMDGERSSGSPAYYRVAMKDGKIQIFHSVAGKEVNVTDANVLSSGGLNDGAEDISASDRAAGSRQAEDVHSEGQA</sequence>
<reference evidence="3" key="4">
    <citation type="submission" date="2024-02" db="EMBL/GenBank/DDBJ databases">
        <title>Comparative genomics of Cryptococcus and Kwoniella reveals pathogenesis evolution and contrasting modes of karyotype evolution via chromosome fusion or intercentromeric recombination.</title>
        <authorList>
            <person name="Coelho M.A."/>
            <person name="David-Palma M."/>
            <person name="Shea T."/>
            <person name="Bowers K."/>
            <person name="McGinley-Smith S."/>
            <person name="Mohammad A.W."/>
            <person name="Gnirke A."/>
            <person name="Yurkov A.M."/>
            <person name="Nowrousian M."/>
            <person name="Sun S."/>
            <person name="Cuomo C.A."/>
            <person name="Heitman J."/>
        </authorList>
    </citation>
    <scope>NUCLEOTIDE SEQUENCE</scope>
    <source>
        <strain evidence="3">CBS 10118</strain>
    </source>
</reference>
<reference evidence="2" key="1">
    <citation type="submission" date="2013-07" db="EMBL/GenBank/DDBJ databases">
        <title>The Genome Sequence of Cryptococcus bestiolae CBS10118.</title>
        <authorList>
            <consortium name="The Broad Institute Genome Sequencing Platform"/>
            <person name="Cuomo C."/>
            <person name="Litvintseva A."/>
            <person name="Chen Y."/>
            <person name="Heitman J."/>
            <person name="Sun S."/>
            <person name="Springer D."/>
            <person name="Dromer F."/>
            <person name="Young S.K."/>
            <person name="Zeng Q."/>
            <person name="Gargeya S."/>
            <person name="Fitzgerald M."/>
            <person name="Abouelleil A."/>
            <person name="Alvarado L."/>
            <person name="Berlin A.M."/>
            <person name="Chapman S.B."/>
            <person name="Dewar J."/>
            <person name="Goldberg J."/>
            <person name="Griggs A."/>
            <person name="Gujja S."/>
            <person name="Hansen M."/>
            <person name="Howarth C."/>
            <person name="Imamovic A."/>
            <person name="Larimer J."/>
            <person name="McCowan C."/>
            <person name="Murphy C."/>
            <person name="Pearson M."/>
            <person name="Priest M."/>
            <person name="Roberts A."/>
            <person name="Saif S."/>
            <person name="Shea T."/>
            <person name="Sykes S."/>
            <person name="Wortman J."/>
            <person name="Nusbaum C."/>
            <person name="Birren B."/>
        </authorList>
    </citation>
    <scope>NUCLEOTIDE SEQUENCE [LARGE SCALE GENOMIC DNA]</scope>
    <source>
        <strain evidence="2">CBS 10118</strain>
    </source>
</reference>
<feature type="region of interest" description="Disordered" evidence="1">
    <location>
        <begin position="123"/>
        <end position="155"/>
    </location>
</feature>
<evidence type="ECO:0000313" key="2">
    <source>
        <dbReference type="EMBL" id="OCF29439.1"/>
    </source>
</evidence>
<keyword evidence="4" id="KW-1185">Reference proteome</keyword>
<dbReference type="GeneID" id="30205343"/>
<dbReference type="EMBL" id="KI894018">
    <property type="protein sequence ID" value="OCF29439.1"/>
    <property type="molecule type" value="Genomic_DNA"/>
</dbReference>
<accession>A0A1B9GEL4</accession>
<feature type="compositionally biased region" description="Basic and acidic residues" evidence="1">
    <location>
        <begin position="145"/>
        <end position="155"/>
    </location>
</feature>
<dbReference type="AlphaFoldDB" id="A0A1B9GEL4"/>
<evidence type="ECO:0000313" key="4">
    <source>
        <dbReference type="Proteomes" id="UP000092730"/>
    </source>
</evidence>
<dbReference type="KEGG" id="kbi:30205343"/>
<dbReference type="EMBL" id="CP144541">
    <property type="protein sequence ID" value="WVW80277.1"/>
    <property type="molecule type" value="Genomic_DNA"/>
</dbReference>
<dbReference type="Proteomes" id="UP000092730">
    <property type="component" value="Chromosome 1"/>
</dbReference>
<evidence type="ECO:0000256" key="1">
    <source>
        <dbReference type="SAM" id="MobiDB-lite"/>
    </source>
</evidence>
<name>A0A1B9GEL4_9TREE</name>
<organism evidence="2">
    <name type="scientific">Kwoniella bestiolae CBS 10118</name>
    <dbReference type="NCBI Taxonomy" id="1296100"/>
    <lineage>
        <taxon>Eukaryota</taxon>
        <taxon>Fungi</taxon>
        <taxon>Dikarya</taxon>
        <taxon>Basidiomycota</taxon>
        <taxon>Agaricomycotina</taxon>
        <taxon>Tremellomycetes</taxon>
        <taxon>Tremellales</taxon>
        <taxon>Cryptococcaceae</taxon>
        <taxon>Kwoniella</taxon>
    </lineage>
</organism>
<proteinExistence type="predicted"/>
<evidence type="ECO:0000313" key="3">
    <source>
        <dbReference type="EMBL" id="WVW80277.1"/>
    </source>
</evidence>